<dbReference type="AlphaFoldDB" id="A0A382AWZ6"/>
<proteinExistence type="predicted"/>
<protein>
    <submittedName>
        <fullName evidence="1">Uncharacterized protein</fullName>
    </submittedName>
</protein>
<feature type="non-terminal residue" evidence="1">
    <location>
        <position position="128"/>
    </location>
</feature>
<sequence length="128" mass="14621">MVSRETTVDDSGVYSIFPNNLFEDFARGTSLNQLTDDAAALFLYVAAQKSKSNIFISFKNEKAAYSFYLLSIGLDPDRFLFYPAPDLSEKVPGFNIESERYREEALIKLSENHQFYVCVATRTSFEEK</sequence>
<gene>
    <name evidence="1" type="ORF">METZ01_LOCUS158909</name>
</gene>
<evidence type="ECO:0000313" key="1">
    <source>
        <dbReference type="EMBL" id="SVB06055.1"/>
    </source>
</evidence>
<reference evidence="1" key="1">
    <citation type="submission" date="2018-05" db="EMBL/GenBank/DDBJ databases">
        <authorList>
            <person name="Lanie J.A."/>
            <person name="Ng W.-L."/>
            <person name="Kazmierczak K.M."/>
            <person name="Andrzejewski T.M."/>
            <person name="Davidsen T.M."/>
            <person name="Wayne K.J."/>
            <person name="Tettelin H."/>
            <person name="Glass J.I."/>
            <person name="Rusch D."/>
            <person name="Podicherti R."/>
            <person name="Tsui H.-C.T."/>
            <person name="Winkler M.E."/>
        </authorList>
    </citation>
    <scope>NUCLEOTIDE SEQUENCE</scope>
</reference>
<organism evidence="1">
    <name type="scientific">marine metagenome</name>
    <dbReference type="NCBI Taxonomy" id="408172"/>
    <lineage>
        <taxon>unclassified sequences</taxon>
        <taxon>metagenomes</taxon>
        <taxon>ecological metagenomes</taxon>
    </lineage>
</organism>
<name>A0A382AWZ6_9ZZZZ</name>
<accession>A0A382AWZ6</accession>
<dbReference type="EMBL" id="UINC01027203">
    <property type="protein sequence ID" value="SVB06055.1"/>
    <property type="molecule type" value="Genomic_DNA"/>
</dbReference>